<dbReference type="EMBL" id="GBXM01039122">
    <property type="protein sequence ID" value="JAH69455.1"/>
    <property type="molecule type" value="Transcribed_RNA"/>
</dbReference>
<protein>
    <submittedName>
        <fullName evidence="1">Uncharacterized protein</fullName>
    </submittedName>
</protein>
<reference evidence="1" key="2">
    <citation type="journal article" date="2015" name="Fish Shellfish Immunol.">
        <title>Early steps in the European eel (Anguilla anguilla)-Vibrio vulnificus interaction in the gills: Role of the RtxA13 toxin.</title>
        <authorList>
            <person name="Callol A."/>
            <person name="Pajuelo D."/>
            <person name="Ebbesson L."/>
            <person name="Teles M."/>
            <person name="MacKenzie S."/>
            <person name="Amaro C."/>
        </authorList>
    </citation>
    <scope>NUCLEOTIDE SEQUENCE</scope>
</reference>
<evidence type="ECO:0000313" key="1">
    <source>
        <dbReference type="EMBL" id="JAH69455.1"/>
    </source>
</evidence>
<reference evidence="1" key="1">
    <citation type="submission" date="2014-11" db="EMBL/GenBank/DDBJ databases">
        <authorList>
            <person name="Amaro Gonzalez C."/>
        </authorList>
    </citation>
    <scope>NUCLEOTIDE SEQUENCE</scope>
</reference>
<proteinExistence type="predicted"/>
<name>A0A0E9UW97_ANGAN</name>
<organism evidence="1">
    <name type="scientific">Anguilla anguilla</name>
    <name type="common">European freshwater eel</name>
    <name type="synonym">Muraena anguilla</name>
    <dbReference type="NCBI Taxonomy" id="7936"/>
    <lineage>
        <taxon>Eukaryota</taxon>
        <taxon>Metazoa</taxon>
        <taxon>Chordata</taxon>
        <taxon>Craniata</taxon>
        <taxon>Vertebrata</taxon>
        <taxon>Euteleostomi</taxon>
        <taxon>Actinopterygii</taxon>
        <taxon>Neopterygii</taxon>
        <taxon>Teleostei</taxon>
        <taxon>Anguilliformes</taxon>
        <taxon>Anguillidae</taxon>
        <taxon>Anguilla</taxon>
    </lineage>
</organism>
<dbReference type="AlphaFoldDB" id="A0A0E9UW97"/>
<accession>A0A0E9UW97</accession>
<sequence>MTSLLLISLSLSLYPI</sequence>